<dbReference type="Pfam" id="PF05699">
    <property type="entry name" value="Dimer_Tnp_hAT"/>
    <property type="match status" value="1"/>
</dbReference>
<accession>A0A4C1SHD7</accession>
<dbReference type="PANTHER" id="PTHR46481">
    <property type="entry name" value="ZINC FINGER BED DOMAIN-CONTAINING PROTEIN 4"/>
    <property type="match status" value="1"/>
</dbReference>
<protein>
    <recommendedName>
        <fullName evidence="6">HAT C-terminal dimerisation domain-containing protein</fullName>
    </recommendedName>
</protein>
<organism evidence="7 8">
    <name type="scientific">Eumeta variegata</name>
    <name type="common">Bagworm moth</name>
    <name type="synonym">Eumeta japonica</name>
    <dbReference type="NCBI Taxonomy" id="151549"/>
    <lineage>
        <taxon>Eukaryota</taxon>
        <taxon>Metazoa</taxon>
        <taxon>Ecdysozoa</taxon>
        <taxon>Arthropoda</taxon>
        <taxon>Hexapoda</taxon>
        <taxon>Insecta</taxon>
        <taxon>Pterygota</taxon>
        <taxon>Neoptera</taxon>
        <taxon>Endopterygota</taxon>
        <taxon>Lepidoptera</taxon>
        <taxon>Glossata</taxon>
        <taxon>Ditrysia</taxon>
        <taxon>Tineoidea</taxon>
        <taxon>Psychidae</taxon>
        <taxon>Oiketicinae</taxon>
        <taxon>Eumeta</taxon>
    </lineage>
</organism>
<dbReference type="EMBL" id="BGZK01006967">
    <property type="protein sequence ID" value="GBP01583.1"/>
    <property type="molecule type" value="Genomic_DNA"/>
</dbReference>
<dbReference type="InterPro" id="IPR012337">
    <property type="entry name" value="RNaseH-like_sf"/>
</dbReference>
<comment type="caution">
    <text evidence="7">The sequence shown here is derived from an EMBL/GenBank/DDBJ whole genome shotgun (WGS) entry which is preliminary data.</text>
</comment>
<keyword evidence="5" id="KW-0539">Nucleus</keyword>
<keyword evidence="3" id="KW-0863">Zinc-finger</keyword>
<dbReference type="InterPro" id="IPR008906">
    <property type="entry name" value="HATC_C_dom"/>
</dbReference>
<dbReference type="PANTHER" id="PTHR46481:SF10">
    <property type="entry name" value="ZINC FINGER BED DOMAIN-CONTAINING PROTEIN 39"/>
    <property type="match status" value="1"/>
</dbReference>
<proteinExistence type="predicted"/>
<evidence type="ECO:0000256" key="2">
    <source>
        <dbReference type="ARBA" id="ARBA00022723"/>
    </source>
</evidence>
<evidence type="ECO:0000259" key="6">
    <source>
        <dbReference type="Pfam" id="PF05699"/>
    </source>
</evidence>
<dbReference type="GO" id="GO:0008270">
    <property type="term" value="F:zinc ion binding"/>
    <property type="evidence" value="ECO:0007669"/>
    <property type="project" value="UniProtKB-KW"/>
</dbReference>
<comment type="subcellular location">
    <subcellularLocation>
        <location evidence="1">Nucleus</location>
    </subcellularLocation>
</comment>
<evidence type="ECO:0000256" key="5">
    <source>
        <dbReference type="ARBA" id="ARBA00023242"/>
    </source>
</evidence>
<evidence type="ECO:0000256" key="4">
    <source>
        <dbReference type="ARBA" id="ARBA00022833"/>
    </source>
</evidence>
<dbReference type="GO" id="GO:0046983">
    <property type="term" value="F:protein dimerization activity"/>
    <property type="evidence" value="ECO:0007669"/>
    <property type="project" value="InterPro"/>
</dbReference>
<sequence>MISLKLDIATRMDKSVLGINVQYIEDYKIMINTIGMIQLNKQHTAAYIKDEVMKCLKSYDIDISQIYSNTTDNGANVVKASKMLQEEQAEELCEDQNETANDVIKTIDQITECREVVKTLRRLVRSSEHNVKMPVLDNATRWNSTFNMMQSLLSVRSQIEAGFLQALPSSSKDGDTNLNWDFIIDFVAAFQPLAKCTVQLQTEQYILGDFYRDWLNCEIELEDIGEQNKFAGDLLSAMKTRKVRLLENDAVIAALYLDPRFNYQNSTFLSEVDKSKAMAHLIKTYELIKKLKGTDEYIQNEHRSISANSPSLETPSTSSFYSKLEERISLLDNSSPQQTISIKQKLTDLGNKKRVPFETDVLKYWKNINFDEDISSIVKVVLAVPATQVSVERAFSALSLILTKWRSKLSSSTINNLLLTKLNYKEIMPSSIDLSECSNLNA</sequence>
<dbReference type="AlphaFoldDB" id="A0A4C1SHD7"/>
<keyword evidence="2" id="KW-0479">Metal-binding</keyword>
<feature type="domain" description="HAT C-terminal dimerisation" evidence="6">
    <location>
        <begin position="349"/>
        <end position="423"/>
    </location>
</feature>
<dbReference type="GO" id="GO:0005634">
    <property type="term" value="C:nucleus"/>
    <property type="evidence" value="ECO:0007669"/>
    <property type="project" value="UniProtKB-SubCell"/>
</dbReference>
<dbReference type="Proteomes" id="UP000299102">
    <property type="component" value="Unassembled WGS sequence"/>
</dbReference>
<evidence type="ECO:0000256" key="3">
    <source>
        <dbReference type="ARBA" id="ARBA00022771"/>
    </source>
</evidence>
<evidence type="ECO:0000313" key="7">
    <source>
        <dbReference type="EMBL" id="GBP01583.1"/>
    </source>
</evidence>
<dbReference type="OrthoDB" id="5103at2759"/>
<evidence type="ECO:0000313" key="8">
    <source>
        <dbReference type="Proteomes" id="UP000299102"/>
    </source>
</evidence>
<name>A0A4C1SHD7_EUMVA</name>
<keyword evidence="8" id="KW-1185">Reference proteome</keyword>
<dbReference type="InterPro" id="IPR052035">
    <property type="entry name" value="ZnF_BED_domain_contain"/>
</dbReference>
<gene>
    <name evidence="7" type="ORF">EVAR_68583_1</name>
</gene>
<reference evidence="7 8" key="1">
    <citation type="journal article" date="2019" name="Commun. Biol.">
        <title>The bagworm genome reveals a unique fibroin gene that provides high tensile strength.</title>
        <authorList>
            <person name="Kono N."/>
            <person name="Nakamura H."/>
            <person name="Ohtoshi R."/>
            <person name="Tomita M."/>
            <person name="Numata K."/>
            <person name="Arakawa K."/>
        </authorList>
    </citation>
    <scope>NUCLEOTIDE SEQUENCE [LARGE SCALE GENOMIC DNA]</scope>
</reference>
<keyword evidence="4" id="KW-0862">Zinc</keyword>
<dbReference type="SUPFAM" id="SSF53098">
    <property type="entry name" value="Ribonuclease H-like"/>
    <property type="match status" value="1"/>
</dbReference>
<evidence type="ECO:0000256" key="1">
    <source>
        <dbReference type="ARBA" id="ARBA00004123"/>
    </source>
</evidence>